<proteinExistence type="predicted"/>
<evidence type="ECO:0000313" key="7">
    <source>
        <dbReference type="EMBL" id="KGM09751.1"/>
    </source>
</evidence>
<dbReference type="AlphaFoldDB" id="A0A0A0BPB8"/>
<comment type="subcellular location">
    <subcellularLocation>
        <location evidence="1">Membrane</location>
        <topology evidence="1">Multi-pass membrane protein</topology>
    </subcellularLocation>
</comment>
<feature type="transmembrane region" description="Helical" evidence="5">
    <location>
        <begin position="238"/>
        <end position="256"/>
    </location>
</feature>
<dbReference type="RefSeq" id="WP_035062172.1">
    <property type="nucleotide sequence ID" value="NZ_AXCZ01000172.1"/>
</dbReference>
<dbReference type="OrthoDB" id="9786643at2"/>
<feature type="transmembrane region" description="Helical" evidence="5">
    <location>
        <begin position="106"/>
        <end position="131"/>
    </location>
</feature>
<organism evidence="7 8">
    <name type="scientific">Cellulomonas bogoriensis 69B4 = DSM 16987</name>
    <dbReference type="NCBI Taxonomy" id="1386082"/>
    <lineage>
        <taxon>Bacteria</taxon>
        <taxon>Bacillati</taxon>
        <taxon>Actinomycetota</taxon>
        <taxon>Actinomycetes</taxon>
        <taxon>Micrococcales</taxon>
        <taxon>Cellulomonadaceae</taxon>
        <taxon>Cellulomonas</taxon>
    </lineage>
</organism>
<dbReference type="PANTHER" id="PTHR43229">
    <property type="entry name" value="NODULATION PROTEIN J"/>
    <property type="match status" value="1"/>
</dbReference>
<dbReference type="InterPro" id="IPR013525">
    <property type="entry name" value="ABC2_TM"/>
</dbReference>
<dbReference type="Pfam" id="PF01061">
    <property type="entry name" value="ABC2_membrane"/>
    <property type="match status" value="1"/>
</dbReference>
<keyword evidence="2 5" id="KW-0812">Transmembrane</keyword>
<keyword evidence="8" id="KW-1185">Reference proteome</keyword>
<evidence type="ECO:0000256" key="5">
    <source>
        <dbReference type="SAM" id="Phobius"/>
    </source>
</evidence>
<dbReference type="Proteomes" id="UP000054314">
    <property type="component" value="Unassembled WGS sequence"/>
</dbReference>
<feature type="transmembrane region" description="Helical" evidence="5">
    <location>
        <begin position="179"/>
        <end position="202"/>
    </location>
</feature>
<feature type="transmembrane region" description="Helical" evidence="5">
    <location>
        <begin position="29"/>
        <end position="45"/>
    </location>
</feature>
<name>A0A0A0BPB8_9CELL</name>
<evidence type="ECO:0000256" key="1">
    <source>
        <dbReference type="ARBA" id="ARBA00004141"/>
    </source>
</evidence>
<dbReference type="GO" id="GO:0140359">
    <property type="term" value="F:ABC-type transporter activity"/>
    <property type="evidence" value="ECO:0007669"/>
    <property type="project" value="InterPro"/>
</dbReference>
<dbReference type="EMBL" id="AXCZ01000172">
    <property type="protein sequence ID" value="KGM09751.1"/>
    <property type="molecule type" value="Genomic_DNA"/>
</dbReference>
<feature type="domain" description="ABC-2 type transporter transmembrane" evidence="6">
    <location>
        <begin position="16"/>
        <end position="222"/>
    </location>
</feature>
<evidence type="ECO:0000259" key="6">
    <source>
        <dbReference type="Pfam" id="PF01061"/>
    </source>
</evidence>
<evidence type="ECO:0000256" key="2">
    <source>
        <dbReference type="ARBA" id="ARBA00022692"/>
    </source>
</evidence>
<sequence>MSTTTQPFRAGLRRGWREFLISLRNPEDLTFYLFWSGAVVVYLFLNRTTPVEGTTLTLPQVVLPGALAAMVVFGGLVGPAFALVIEKEDGTLLRMKAAPHGVRTYVTAQVVLQSLGLLPLLVLIVLPVALFAHPLMHRGAGGWVAVGALLVLALLATLPLGMVIGAVARKPGQVSTWGLLPVLGMMAISGIFVPITALWGWVQGVAQVLPMYWLGHGLRWAFLPDEARVLEAGETWRVLEALGVLGAWAAVGLLLAPRVLRRMARRESGSAVEARRQERMQRFG</sequence>
<protein>
    <submittedName>
        <fullName evidence="7">ABC transporter</fullName>
    </submittedName>
</protein>
<keyword evidence="3 5" id="KW-1133">Transmembrane helix</keyword>
<evidence type="ECO:0000256" key="4">
    <source>
        <dbReference type="ARBA" id="ARBA00023136"/>
    </source>
</evidence>
<feature type="transmembrane region" description="Helical" evidence="5">
    <location>
        <begin position="65"/>
        <end position="85"/>
    </location>
</feature>
<evidence type="ECO:0000313" key="8">
    <source>
        <dbReference type="Proteomes" id="UP000054314"/>
    </source>
</evidence>
<comment type="caution">
    <text evidence="7">The sequence shown here is derived from an EMBL/GenBank/DDBJ whole genome shotgun (WGS) entry which is preliminary data.</text>
</comment>
<feature type="transmembrane region" description="Helical" evidence="5">
    <location>
        <begin position="143"/>
        <end position="167"/>
    </location>
</feature>
<keyword evidence="4 5" id="KW-0472">Membrane</keyword>
<dbReference type="InterPro" id="IPR051784">
    <property type="entry name" value="Nod_factor_ABC_transporter"/>
</dbReference>
<gene>
    <name evidence="7" type="ORF">N869_05975</name>
</gene>
<accession>A0A0A0BPB8</accession>
<dbReference type="GO" id="GO:0016020">
    <property type="term" value="C:membrane"/>
    <property type="evidence" value="ECO:0007669"/>
    <property type="project" value="UniProtKB-SubCell"/>
</dbReference>
<reference evidence="7 8" key="1">
    <citation type="submission" date="2013-08" db="EMBL/GenBank/DDBJ databases">
        <title>Genome sequencing of Cellulomonas bogoriensis 69B4.</title>
        <authorList>
            <person name="Chen F."/>
            <person name="Li Y."/>
            <person name="Wang G."/>
        </authorList>
    </citation>
    <scope>NUCLEOTIDE SEQUENCE [LARGE SCALE GENOMIC DNA]</scope>
    <source>
        <strain evidence="7 8">69B4</strain>
    </source>
</reference>
<evidence type="ECO:0000256" key="3">
    <source>
        <dbReference type="ARBA" id="ARBA00022989"/>
    </source>
</evidence>
<dbReference type="PANTHER" id="PTHR43229:SF6">
    <property type="entry name" value="ABC-TYPE MULTIDRUG TRANSPORT SYSTEM, PERMEASE COMPONENT"/>
    <property type="match status" value="1"/>
</dbReference>